<gene>
    <name evidence="4" type="ORF">CC85DRAFT_329877</name>
</gene>
<dbReference type="STRING" id="879819.A0A0J0XHA6"/>
<keyword evidence="1" id="KW-0560">Oxidoreductase</keyword>
<dbReference type="PANTHER" id="PTHR30466:SF1">
    <property type="entry name" value="FMN REDUCTASE (NADH) RUTF"/>
    <property type="match status" value="1"/>
</dbReference>
<organism evidence="4 5">
    <name type="scientific">Cutaneotrichosporon oleaginosum</name>
    <dbReference type="NCBI Taxonomy" id="879819"/>
    <lineage>
        <taxon>Eukaryota</taxon>
        <taxon>Fungi</taxon>
        <taxon>Dikarya</taxon>
        <taxon>Basidiomycota</taxon>
        <taxon>Agaricomycotina</taxon>
        <taxon>Tremellomycetes</taxon>
        <taxon>Trichosporonales</taxon>
        <taxon>Trichosporonaceae</taxon>
        <taxon>Cutaneotrichosporon</taxon>
    </lineage>
</organism>
<dbReference type="EMBL" id="KQ087234">
    <property type="protein sequence ID" value="KLT40471.1"/>
    <property type="molecule type" value="Genomic_DNA"/>
</dbReference>
<dbReference type="Gene3D" id="2.30.110.10">
    <property type="entry name" value="Electron Transport, Fmn-binding Protein, Chain A"/>
    <property type="match status" value="1"/>
</dbReference>
<proteinExistence type="predicted"/>
<dbReference type="SUPFAM" id="SSF50475">
    <property type="entry name" value="FMN-binding split barrel"/>
    <property type="match status" value="1"/>
</dbReference>
<sequence>MSAPRGPALWLRRARELVSDLHAHATATPTHTPAFRPPDWLRPPWDPPPPAPATPGPSTPTNAERWRSAYRVPAPPAHRLPPSPHTPPPYPSACDEPSCRTPAAAVAPGEAGEEEAGAQMRSVLRSVAQPVVVAVARTANETTPYHGATLTSFASLTLEPHPLVAFSLRLPSRMADCLRPPPSAPRTSGAPVPAHLCAPRAAPTRLTISLLAGDNQAVADELATPGVDHSAIFRSDEWDARDPPALKSAVGCLECQVVHNLPLRDVGGETSSDKEGSELFICRVLKAERGGGSDSLVHFQRDYFSVRK</sequence>
<dbReference type="InterPro" id="IPR002563">
    <property type="entry name" value="Flavin_Rdtase-like_dom"/>
</dbReference>
<feature type="compositionally biased region" description="Pro residues" evidence="2">
    <location>
        <begin position="73"/>
        <end position="91"/>
    </location>
</feature>
<feature type="compositionally biased region" description="Pro residues" evidence="2">
    <location>
        <begin position="40"/>
        <end position="58"/>
    </location>
</feature>
<evidence type="ECO:0000259" key="3">
    <source>
        <dbReference type="SMART" id="SM00903"/>
    </source>
</evidence>
<name>A0A0J0XHA6_9TREE</name>
<evidence type="ECO:0000313" key="4">
    <source>
        <dbReference type="EMBL" id="KLT40471.1"/>
    </source>
</evidence>
<evidence type="ECO:0000256" key="2">
    <source>
        <dbReference type="SAM" id="MobiDB-lite"/>
    </source>
</evidence>
<keyword evidence="5" id="KW-1185">Reference proteome</keyword>
<dbReference type="AlphaFoldDB" id="A0A0J0XHA6"/>
<feature type="region of interest" description="Disordered" evidence="2">
    <location>
        <begin position="22"/>
        <end position="118"/>
    </location>
</feature>
<evidence type="ECO:0000256" key="1">
    <source>
        <dbReference type="ARBA" id="ARBA00023002"/>
    </source>
</evidence>
<feature type="domain" description="Flavin reductase like" evidence="3">
    <location>
        <begin position="124"/>
        <end position="305"/>
    </location>
</feature>
<accession>A0A0J0XHA6</accession>
<feature type="compositionally biased region" description="Low complexity" evidence="2">
    <location>
        <begin position="24"/>
        <end position="38"/>
    </location>
</feature>
<dbReference type="GO" id="GO:0042602">
    <property type="term" value="F:riboflavin reductase (NADPH) activity"/>
    <property type="evidence" value="ECO:0007669"/>
    <property type="project" value="TreeGrafter"/>
</dbReference>
<dbReference type="RefSeq" id="XP_018276962.1">
    <property type="nucleotide sequence ID" value="XM_018426875.1"/>
</dbReference>
<dbReference type="GeneID" id="28987478"/>
<reference evidence="4 5" key="1">
    <citation type="submission" date="2015-03" db="EMBL/GenBank/DDBJ databases">
        <title>Genomics and transcriptomics of the oil-accumulating basidiomycete yeast T. oleaginosus allow insights into substrate utilization and the diverse evolutionary trajectories of mating systems in fungi.</title>
        <authorList>
            <consortium name="DOE Joint Genome Institute"/>
            <person name="Kourist R."/>
            <person name="Kracht O."/>
            <person name="Bracharz F."/>
            <person name="Lipzen A."/>
            <person name="Nolan M."/>
            <person name="Ohm R."/>
            <person name="Grigoriev I."/>
            <person name="Sun S."/>
            <person name="Heitman J."/>
            <person name="Bruck T."/>
            <person name="Nowrousian M."/>
        </authorList>
    </citation>
    <scope>NUCLEOTIDE SEQUENCE [LARGE SCALE GENOMIC DNA]</scope>
    <source>
        <strain evidence="4 5">IBC0246</strain>
    </source>
</reference>
<dbReference type="GO" id="GO:0010181">
    <property type="term" value="F:FMN binding"/>
    <property type="evidence" value="ECO:0007669"/>
    <property type="project" value="InterPro"/>
</dbReference>
<dbReference type="InterPro" id="IPR012349">
    <property type="entry name" value="Split_barrel_FMN-bd"/>
</dbReference>
<dbReference type="PANTHER" id="PTHR30466">
    <property type="entry name" value="FLAVIN REDUCTASE"/>
    <property type="match status" value="1"/>
</dbReference>
<dbReference type="OrthoDB" id="2015405at2759"/>
<dbReference type="Pfam" id="PF01613">
    <property type="entry name" value="Flavin_Reduct"/>
    <property type="match status" value="1"/>
</dbReference>
<evidence type="ECO:0000313" key="5">
    <source>
        <dbReference type="Proteomes" id="UP000053611"/>
    </source>
</evidence>
<dbReference type="SMART" id="SM00903">
    <property type="entry name" value="Flavin_Reduct"/>
    <property type="match status" value="1"/>
</dbReference>
<dbReference type="Proteomes" id="UP000053611">
    <property type="component" value="Unassembled WGS sequence"/>
</dbReference>
<dbReference type="InterPro" id="IPR050268">
    <property type="entry name" value="NADH-dep_flavin_reductase"/>
</dbReference>
<protein>
    <recommendedName>
        <fullName evidence="3">Flavin reductase like domain-containing protein</fullName>
    </recommendedName>
</protein>